<feature type="compositionally biased region" description="Basic and acidic residues" evidence="1">
    <location>
        <begin position="175"/>
        <end position="185"/>
    </location>
</feature>
<geneLocation type="plasmid" evidence="2 3">
    <name>pHB5018b</name>
</geneLocation>
<proteinExistence type="predicted"/>
<reference evidence="3" key="1">
    <citation type="submission" date="2021-01" db="EMBL/GenBank/DDBJ databases">
        <title>Complete Genome Sequence of Thermus thermophilus Strain HB5018, Isolated from Mine Onsen Hot Spring.</title>
        <authorList>
            <person name="Miyazaki K."/>
            <person name="Moriya T."/>
            <person name="Nemoto N."/>
            <person name="Oshima T."/>
            <person name="Yura K."/>
            <person name="Bessho Y."/>
        </authorList>
    </citation>
    <scope>NUCLEOTIDE SEQUENCE [LARGE SCALE GENOMIC DNA]</scope>
    <source>
        <strain evidence="3">HB5018</strain>
        <plasmid evidence="3">pHB5018b</plasmid>
    </source>
</reference>
<evidence type="ECO:0000256" key="1">
    <source>
        <dbReference type="SAM" id="MobiDB-lite"/>
    </source>
</evidence>
<accession>A0A7R7YJB3</accession>
<name>A0A7R7YJB3_THETH</name>
<evidence type="ECO:0000313" key="2">
    <source>
        <dbReference type="EMBL" id="BCP67178.1"/>
    </source>
</evidence>
<organism evidence="2 3">
    <name type="scientific">Thermus thermophilus</name>
    <dbReference type="NCBI Taxonomy" id="274"/>
    <lineage>
        <taxon>Bacteria</taxon>
        <taxon>Thermotogati</taxon>
        <taxon>Deinococcota</taxon>
        <taxon>Deinococci</taxon>
        <taxon>Thermales</taxon>
        <taxon>Thermaceae</taxon>
        <taxon>Thermus</taxon>
    </lineage>
</organism>
<protein>
    <submittedName>
        <fullName evidence="2">Uncharacterized protein</fullName>
    </submittedName>
</protein>
<evidence type="ECO:0000313" key="3">
    <source>
        <dbReference type="Proteomes" id="UP000596099"/>
    </source>
</evidence>
<keyword evidence="2" id="KW-0614">Plasmid</keyword>
<feature type="region of interest" description="Disordered" evidence="1">
    <location>
        <begin position="154"/>
        <end position="185"/>
    </location>
</feature>
<dbReference type="Proteomes" id="UP000596099">
    <property type="component" value="Plasmid pHB5018b"/>
</dbReference>
<dbReference type="AlphaFoldDB" id="A0A7R7YJB3"/>
<dbReference type="EMBL" id="AP024271">
    <property type="protein sequence ID" value="BCP67178.1"/>
    <property type="molecule type" value="Genomic_DNA"/>
</dbReference>
<gene>
    <name evidence="2" type="ORF">TthHB5018_b21120</name>
</gene>
<sequence length="254" mass="29396">MVLDDKGRVIQNQIQADQTFILRFIPLRPIAPEEWCLLDATLRLIADYGAIGGKTVFKPSDEPTNRQNAFHHRDFGLVQYVQGPDGWRCDKKLEDIRAYVTNSHWRKVPHSYQDNQRKTHDFSWASLQNFWCVKGRYLARQDANTSSFNFVIDRPEPKKNQSSQGDSWLAGIRPRGHEDKPESKKVFSFKEPKNARRTFGFVKNEQNFSQILNKLKTLKDGGNGRQPDGVWESFNPESEFLKGEQILKPGLTRC</sequence>